<evidence type="ECO:0000256" key="9">
    <source>
        <dbReference type="ARBA" id="ARBA00023316"/>
    </source>
</evidence>
<evidence type="ECO:0000256" key="7">
    <source>
        <dbReference type="ARBA" id="ARBA00022984"/>
    </source>
</evidence>
<dbReference type="NCBIfam" id="TIGR01072">
    <property type="entry name" value="murA"/>
    <property type="match status" value="1"/>
</dbReference>
<dbReference type="InterPro" id="IPR005750">
    <property type="entry name" value="UDP_GlcNAc_COvinyl_MurA"/>
</dbReference>
<evidence type="ECO:0000256" key="14">
    <source>
        <dbReference type="NCBIfam" id="TIGR01072"/>
    </source>
</evidence>
<dbReference type="InterPro" id="IPR001986">
    <property type="entry name" value="Enolpyruvate_Tfrase_dom"/>
</dbReference>
<dbReference type="SUPFAM" id="SSF55205">
    <property type="entry name" value="EPT/RTPC-like"/>
    <property type="match status" value="1"/>
</dbReference>
<dbReference type="InterPro" id="IPR050068">
    <property type="entry name" value="MurA_subfamily"/>
</dbReference>
<reference evidence="16 17" key="1">
    <citation type="journal article" date="2016" name="Nat. Commun.">
        <title>Thousands of microbial genomes shed light on interconnected biogeochemical processes in an aquifer system.</title>
        <authorList>
            <person name="Anantharaman K."/>
            <person name="Brown C.T."/>
            <person name="Hug L.A."/>
            <person name="Sharon I."/>
            <person name="Castelle C.J."/>
            <person name="Probst A.J."/>
            <person name="Thomas B.C."/>
            <person name="Singh A."/>
            <person name="Wilkins M.J."/>
            <person name="Karaoz U."/>
            <person name="Brodie E.L."/>
            <person name="Williams K.H."/>
            <person name="Hubbard S.S."/>
            <person name="Banfield J.F."/>
        </authorList>
    </citation>
    <scope>NUCLEOTIDE SEQUENCE [LARGE SCALE GENOMIC DNA]</scope>
</reference>
<keyword evidence="5 16" id="KW-0808">Transferase</keyword>
<comment type="catalytic activity">
    <reaction evidence="13">
        <text>phosphoenolpyruvate + UDP-N-acetyl-alpha-D-glucosamine = UDP-N-acetyl-3-O-(1-carboxyvinyl)-alpha-D-glucosamine + phosphate</text>
        <dbReference type="Rhea" id="RHEA:18681"/>
        <dbReference type="ChEBI" id="CHEBI:43474"/>
        <dbReference type="ChEBI" id="CHEBI:57705"/>
        <dbReference type="ChEBI" id="CHEBI:58702"/>
        <dbReference type="ChEBI" id="CHEBI:68483"/>
        <dbReference type="EC" id="2.5.1.7"/>
    </reaction>
</comment>
<evidence type="ECO:0000259" key="15">
    <source>
        <dbReference type="Pfam" id="PF00275"/>
    </source>
</evidence>
<dbReference type="Gene3D" id="3.65.10.10">
    <property type="entry name" value="Enolpyruvate transferase domain"/>
    <property type="match status" value="2"/>
</dbReference>
<evidence type="ECO:0000256" key="6">
    <source>
        <dbReference type="ARBA" id="ARBA00022960"/>
    </source>
</evidence>
<comment type="pathway">
    <text evidence="2">Cell wall biogenesis; peptidoglycan biosynthesis.</text>
</comment>
<comment type="similarity">
    <text evidence="10">Belongs to the EPSP synthase family. MurA subfamily.</text>
</comment>
<evidence type="ECO:0000256" key="12">
    <source>
        <dbReference type="ARBA" id="ARBA00039754"/>
    </source>
</evidence>
<keyword evidence="8" id="KW-0131">Cell cycle</keyword>
<protein>
    <recommendedName>
        <fullName evidence="12 14">UDP-N-acetylglucosamine 1-carboxyvinyltransferase</fullName>
        <ecNumber evidence="11 14">2.5.1.7</ecNumber>
    </recommendedName>
</protein>
<evidence type="ECO:0000256" key="11">
    <source>
        <dbReference type="ARBA" id="ARBA00039108"/>
    </source>
</evidence>
<evidence type="ECO:0000313" key="17">
    <source>
        <dbReference type="Proteomes" id="UP000177208"/>
    </source>
</evidence>
<keyword evidence="4" id="KW-0132">Cell division</keyword>
<dbReference type="InterPro" id="IPR013792">
    <property type="entry name" value="RNA3'P_cycl/enolpyr_Trfase_a/b"/>
</dbReference>
<evidence type="ECO:0000256" key="8">
    <source>
        <dbReference type="ARBA" id="ARBA00023306"/>
    </source>
</evidence>
<evidence type="ECO:0000256" key="5">
    <source>
        <dbReference type="ARBA" id="ARBA00022679"/>
    </source>
</evidence>
<sequence length="441" mass="48862">MENAFIIKGGNKLKGSIKLSGAKNAALKIIIAALMFKNKVTIKNVPRIKDVEELIHLLTTLGAEVDFHDRHTLEIDGKGLKSNKVDLLHASKIRVSFMLFAPLLHKFSTCYVPNPGGCRIGARPIDRIIDGMKSLGIRIEYDSDTGFYYAQVKSKIQGYYKYPKVTHTGTELLIMLSVLGDDKVILDNTALEPEIDDLIRFLNLAGARIKQLGKKITILPVKELKQKDAFEINSDRNEAVTYASIATASKGEIMLSPIQPEILKTFTAKMKQIGAEVENIGKSLIRFGYAGPLKASSVQTSPHPGFMTDWQPCWAILMTQAKGESVIHERVFENRFSYVTELRKLGADIDFVKIPVKNPAEYFFFNFSPDKKYHQAIRIRGPQDLHGGVLNVADLRAGATLATAALIADGESVINGASIIERGYENFVEKVRSLGGEIKKL</sequence>
<dbReference type="CDD" id="cd01555">
    <property type="entry name" value="UdpNAET"/>
    <property type="match status" value="1"/>
</dbReference>
<dbReference type="GO" id="GO:0008360">
    <property type="term" value="P:regulation of cell shape"/>
    <property type="evidence" value="ECO:0007669"/>
    <property type="project" value="UniProtKB-KW"/>
</dbReference>
<evidence type="ECO:0000256" key="13">
    <source>
        <dbReference type="ARBA" id="ARBA00047527"/>
    </source>
</evidence>
<dbReference type="GO" id="GO:0008760">
    <property type="term" value="F:UDP-N-acetylglucosamine 1-carboxyvinyltransferase activity"/>
    <property type="evidence" value="ECO:0007669"/>
    <property type="project" value="UniProtKB-UniRule"/>
</dbReference>
<proteinExistence type="inferred from homology"/>
<dbReference type="Proteomes" id="UP000177208">
    <property type="component" value="Unassembled WGS sequence"/>
</dbReference>
<dbReference type="AlphaFoldDB" id="A0A1F7GFQ5"/>
<dbReference type="GO" id="GO:0009252">
    <property type="term" value="P:peptidoglycan biosynthetic process"/>
    <property type="evidence" value="ECO:0007669"/>
    <property type="project" value="UniProtKB-UniRule"/>
</dbReference>
<dbReference type="NCBIfam" id="NF006873">
    <property type="entry name" value="PRK09369.1"/>
    <property type="match status" value="1"/>
</dbReference>
<evidence type="ECO:0000256" key="3">
    <source>
        <dbReference type="ARBA" id="ARBA00022490"/>
    </source>
</evidence>
<organism evidence="16 17">
    <name type="scientific">Candidatus Roizmanbacteria bacterium RIFCSPHIGHO2_01_FULL_39_12c</name>
    <dbReference type="NCBI Taxonomy" id="1802031"/>
    <lineage>
        <taxon>Bacteria</taxon>
        <taxon>Candidatus Roizmaniibacteriota</taxon>
    </lineage>
</organism>
<evidence type="ECO:0000256" key="10">
    <source>
        <dbReference type="ARBA" id="ARBA00038367"/>
    </source>
</evidence>
<accession>A0A1F7GFQ5</accession>
<dbReference type="PANTHER" id="PTHR43783">
    <property type="entry name" value="UDP-N-ACETYLGLUCOSAMINE 1-CARBOXYVINYLTRANSFERASE"/>
    <property type="match status" value="1"/>
</dbReference>
<comment type="subcellular location">
    <subcellularLocation>
        <location evidence="1">Cytoplasm</location>
    </subcellularLocation>
</comment>
<keyword evidence="3" id="KW-0963">Cytoplasm</keyword>
<dbReference type="GO" id="GO:0005737">
    <property type="term" value="C:cytoplasm"/>
    <property type="evidence" value="ECO:0007669"/>
    <property type="project" value="UniProtKB-SubCell"/>
</dbReference>
<evidence type="ECO:0000256" key="1">
    <source>
        <dbReference type="ARBA" id="ARBA00004496"/>
    </source>
</evidence>
<dbReference type="EMBL" id="MFZG01000009">
    <property type="protein sequence ID" value="OGK17322.1"/>
    <property type="molecule type" value="Genomic_DNA"/>
</dbReference>
<evidence type="ECO:0000256" key="2">
    <source>
        <dbReference type="ARBA" id="ARBA00004752"/>
    </source>
</evidence>
<evidence type="ECO:0000313" key="16">
    <source>
        <dbReference type="EMBL" id="OGK17322.1"/>
    </source>
</evidence>
<name>A0A1F7GFQ5_9BACT</name>
<feature type="domain" description="Enolpyruvate transferase" evidence="15">
    <location>
        <begin position="8"/>
        <end position="430"/>
    </location>
</feature>
<keyword evidence="9" id="KW-0961">Cell wall biogenesis/degradation</keyword>
<dbReference type="Pfam" id="PF00275">
    <property type="entry name" value="EPSP_synthase"/>
    <property type="match status" value="1"/>
</dbReference>
<dbReference type="EC" id="2.5.1.7" evidence="11 14"/>
<keyword evidence="7" id="KW-0573">Peptidoglycan synthesis</keyword>
<dbReference type="GO" id="GO:0071555">
    <property type="term" value="P:cell wall organization"/>
    <property type="evidence" value="ECO:0007669"/>
    <property type="project" value="UniProtKB-KW"/>
</dbReference>
<gene>
    <name evidence="16" type="ORF">A2774_03935</name>
</gene>
<dbReference type="GO" id="GO:0051301">
    <property type="term" value="P:cell division"/>
    <property type="evidence" value="ECO:0007669"/>
    <property type="project" value="UniProtKB-KW"/>
</dbReference>
<evidence type="ECO:0000256" key="4">
    <source>
        <dbReference type="ARBA" id="ARBA00022618"/>
    </source>
</evidence>
<dbReference type="InterPro" id="IPR036968">
    <property type="entry name" value="Enolpyruvate_Tfrase_sf"/>
</dbReference>
<comment type="caution">
    <text evidence="16">The sequence shown here is derived from an EMBL/GenBank/DDBJ whole genome shotgun (WGS) entry which is preliminary data.</text>
</comment>
<keyword evidence="6" id="KW-0133">Cell shape</keyword>
<dbReference type="PANTHER" id="PTHR43783:SF1">
    <property type="entry name" value="UDP-N-ACETYLGLUCOSAMINE 1-CARBOXYVINYLTRANSFERASE"/>
    <property type="match status" value="1"/>
</dbReference>
<dbReference type="GO" id="GO:0019277">
    <property type="term" value="P:UDP-N-acetylgalactosamine biosynthetic process"/>
    <property type="evidence" value="ECO:0007669"/>
    <property type="project" value="InterPro"/>
</dbReference>